<comment type="subcellular location">
    <subcellularLocation>
        <location evidence="1">Secreted</location>
    </subcellularLocation>
</comment>
<dbReference type="GO" id="GO:0004252">
    <property type="term" value="F:serine-type endopeptidase activity"/>
    <property type="evidence" value="ECO:0007669"/>
    <property type="project" value="InterPro"/>
</dbReference>
<dbReference type="Proteomes" id="UP000237271">
    <property type="component" value="Unassembled WGS sequence"/>
</dbReference>
<dbReference type="EMBL" id="NCKW01004301">
    <property type="protein sequence ID" value="POM74878.1"/>
    <property type="molecule type" value="Genomic_DNA"/>
</dbReference>
<dbReference type="OrthoDB" id="105698at2759"/>
<name>A0A2P4YAQ9_9STRA</name>
<dbReference type="AlphaFoldDB" id="A0A2P4YAQ9"/>
<comment type="caution">
    <text evidence="11">The sequence shown here is derived from an EMBL/GenBank/DDBJ whole genome shotgun (WGS) entry which is preliminary data.</text>
</comment>
<evidence type="ECO:0000256" key="2">
    <source>
        <dbReference type="ARBA" id="ARBA00007664"/>
    </source>
</evidence>
<feature type="chain" id="PRO_5015112974" evidence="9">
    <location>
        <begin position="23"/>
        <end position="355"/>
    </location>
</feature>
<dbReference type="InterPro" id="IPR050430">
    <property type="entry name" value="Peptidase_S1"/>
</dbReference>
<dbReference type="InterPro" id="IPR009003">
    <property type="entry name" value="Peptidase_S1_PA"/>
</dbReference>
<comment type="similarity">
    <text evidence="2">Belongs to the peptidase S1 family.</text>
</comment>
<dbReference type="Gene3D" id="2.40.10.10">
    <property type="entry name" value="Trypsin-like serine proteases"/>
    <property type="match status" value="1"/>
</dbReference>
<evidence type="ECO:0000259" key="10">
    <source>
        <dbReference type="PROSITE" id="PS50240"/>
    </source>
</evidence>
<dbReference type="PANTHER" id="PTHR24276:SF98">
    <property type="entry name" value="FI18310P1-RELATED"/>
    <property type="match status" value="1"/>
</dbReference>
<feature type="signal peptide" evidence="9">
    <location>
        <begin position="1"/>
        <end position="22"/>
    </location>
</feature>
<keyword evidence="12" id="KW-1185">Reference proteome</keyword>
<reference evidence="11 12" key="1">
    <citation type="journal article" date="2017" name="Genome Biol. Evol.">
        <title>Phytophthora megakarya and P. palmivora, closely related causal agents of cacao black pod rot, underwent increases in genome sizes and gene numbers by different mechanisms.</title>
        <authorList>
            <person name="Ali S.S."/>
            <person name="Shao J."/>
            <person name="Lary D.J."/>
            <person name="Kronmiller B."/>
            <person name="Shen D."/>
            <person name="Strem M.D."/>
            <person name="Amoako-Attah I."/>
            <person name="Akrofi A.Y."/>
            <person name="Begoude B.A."/>
            <person name="Ten Hoopen G.M."/>
            <person name="Coulibaly K."/>
            <person name="Kebe B.I."/>
            <person name="Melnick R.L."/>
            <person name="Guiltinan M.J."/>
            <person name="Tyler B.M."/>
            <person name="Meinhardt L.W."/>
            <person name="Bailey B.A."/>
        </authorList>
    </citation>
    <scope>NUCLEOTIDE SEQUENCE [LARGE SCALE GENOMIC DNA]</scope>
    <source>
        <strain evidence="12">sbr112.9</strain>
    </source>
</reference>
<dbReference type="PROSITE" id="PS50240">
    <property type="entry name" value="TRYPSIN_DOM"/>
    <property type="match status" value="1"/>
</dbReference>
<evidence type="ECO:0000313" key="11">
    <source>
        <dbReference type="EMBL" id="POM74878.1"/>
    </source>
</evidence>
<keyword evidence="4 9" id="KW-0732">Signal</keyword>
<gene>
    <name evidence="11" type="ORF">PHPALM_8091</name>
</gene>
<dbReference type="InterPro" id="IPR033116">
    <property type="entry name" value="TRYPSIN_SER"/>
</dbReference>
<dbReference type="CDD" id="cd00190">
    <property type="entry name" value="Tryp_SPc"/>
    <property type="match status" value="1"/>
</dbReference>
<dbReference type="SMART" id="SM00020">
    <property type="entry name" value="Tryp_SPc"/>
    <property type="match status" value="1"/>
</dbReference>
<keyword evidence="8" id="KW-0378">Hydrolase</keyword>
<accession>A0A2P4YAQ9</accession>
<keyword evidence="8" id="KW-0720">Serine protease</keyword>
<evidence type="ECO:0000256" key="5">
    <source>
        <dbReference type="ARBA" id="ARBA00023026"/>
    </source>
</evidence>
<dbReference type="InterPro" id="IPR043504">
    <property type="entry name" value="Peptidase_S1_PA_chymotrypsin"/>
</dbReference>
<protein>
    <submittedName>
        <fullName evidence="11">Serine protease trypsin-like protein</fullName>
    </submittedName>
</protein>
<keyword evidence="5" id="KW-0843">Virulence</keyword>
<dbReference type="InterPro" id="IPR001254">
    <property type="entry name" value="Trypsin_dom"/>
</dbReference>
<dbReference type="PROSITE" id="PS00134">
    <property type="entry name" value="TRYPSIN_HIS"/>
    <property type="match status" value="1"/>
</dbReference>
<evidence type="ECO:0000256" key="6">
    <source>
        <dbReference type="ARBA" id="ARBA00023157"/>
    </source>
</evidence>
<dbReference type="GO" id="GO:0005576">
    <property type="term" value="C:extracellular region"/>
    <property type="evidence" value="ECO:0007669"/>
    <property type="project" value="UniProtKB-SubCell"/>
</dbReference>
<sequence length="355" mass="38380">MKLVITIATSVTIASTVSLITAYDGHVERELILSGEVVPSGTKTYVAGLRLNRDSDSLCGGSLISPTHVLTASHCTAYAPHWVSIGEHYRNGTEVGEQIKIVSMMNHPNYSENVLYADDFMIVELERPSKFQPVKMAAADDSDFKTGKIATTMGWGTNAETNGNFSYELQRVDLPLVSDEACAAYATVDSSMVCAGGVANHDSCMGDSGGPLIVESAEGDVLIGIVSWSKDDTSQLSAALHPFQRAVANDWVRLLFYVDVASKLPDDSWSVETLPHFLLEVEEEIAANIDDEFFAGGFAARASALPVGALFTIDETRQHLHGAVRNYFELPDVALDSYLVYGNETELLPPPPLLT</sequence>
<dbReference type="Pfam" id="PF00089">
    <property type="entry name" value="Trypsin"/>
    <property type="match status" value="1"/>
</dbReference>
<keyword evidence="8 11" id="KW-0645">Protease</keyword>
<dbReference type="PANTHER" id="PTHR24276">
    <property type="entry name" value="POLYSERASE-RELATED"/>
    <property type="match status" value="1"/>
</dbReference>
<evidence type="ECO:0000256" key="9">
    <source>
        <dbReference type="SAM" id="SignalP"/>
    </source>
</evidence>
<keyword evidence="7" id="KW-0325">Glycoprotein</keyword>
<dbReference type="SUPFAM" id="SSF50494">
    <property type="entry name" value="Trypsin-like serine proteases"/>
    <property type="match status" value="1"/>
</dbReference>
<evidence type="ECO:0000256" key="7">
    <source>
        <dbReference type="ARBA" id="ARBA00023180"/>
    </source>
</evidence>
<feature type="domain" description="Peptidase S1" evidence="10">
    <location>
        <begin position="32"/>
        <end position="275"/>
    </location>
</feature>
<dbReference type="InterPro" id="IPR001314">
    <property type="entry name" value="Peptidase_S1A"/>
</dbReference>
<keyword evidence="3" id="KW-0964">Secreted</keyword>
<evidence type="ECO:0000313" key="12">
    <source>
        <dbReference type="Proteomes" id="UP000237271"/>
    </source>
</evidence>
<keyword evidence="6" id="KW-1015">Disulfide bond</keyword>
<evidence type="ECO:0000256" key="8">
    <source>
        <dbReference type="RuleBase" id="RU363034"/>
    </source>
</evidence>
<dbReference type="InterPro" id="IPR018114">
    <property type="entry name" value="TRYPSIN_HIS"/>
</dbReference>
<dbReference type="PRINTS" id="PR00722">
    <property type="entry name" value="CHYMOTRYPSIN"/>
</dbReference>
<dbReference type="FunFam" id="2.40.10.10:FF:000156">
    <property type="entry name" value="MIP06385p"/>
    <property type="match status" value="1"/>
</dbReference>
<evidence type="ECO:0000256" key="4">
    <source>
        <dbReference type="ARBA" id="ARBA00022729"/>
    </source>
</evidence>
<organism evidence="11 12">
    <name type="scientific">Phytophthora palmivora</name>
    <dbReference type="NCBI Taxonomy" id="4796"/>
    <lineage>
        <taxon>Eukaryota</taxon>
        <taxon>Sar</taxon>
        <taxon>Stramenopiles</taxon>
        <taxon>Oomycota</taxon>
        <taxon>Peronosporomycetes</taxon>
        <taxon>Peronosporales</taxon>
        <taxon>Peronosporaceae</taxon>
        <taxon>Phytophthora</taxon>
    </lineage>
</organism>
<dbReference type="PROSITE" id="PS00135">
    <property type="entry name" value="TRYPSIN_SER"/>
    <property type="match status" value="1"/>
</dbReference>
<evidence type="ECO:0000256" key="1">
    <source>
        <dbReference type="ARBA" id="ARBA00004613"/>
    </source>
</evidence>
<dbReference type="GO" id="GO:0006508">
    <property type="term" value="P:proteolysis"/>
    <property type="evidence" value="ECO:0007669"/>
    <property type="project" value="UniProtKB-KW"/>
</dbReference>
<proteinExistence type="inferred from homology"/>
<evidence type="ECO:0000256" key="3">
    <source>
        <dbReference type="ARBA" id="ARBA00022525"/>
    </source>
</evidence>